<keyword evidence="3" id="KW-1185">Reference proteome</keyword>
<feature type="compositionally biased region" description="Basic and acidic residues" evidence="1">
    <location>
        <begin position="196"/>
        <end position="227"/>
    </location>
</feature>
<feature type="compositionally biased region" description="Basic and acidic residues" evidence="1">
    <location>
        <begin position="325"/>
        <end position="339"/>
    </location>
</feature>
<feature type="compositionally biased region" description="Basic and acidic residues" evidence="1">
    <location>
        <begin position="111"/>
        <end position="127"/>
    </location>
</feature>
<dbReference type="EMBL" id="MU860062">
    <property type="protein sequence ID" value="KAK4239495.1"/>
    <property type="molecule type" value="Genomic_DNA"/>
</dbReference>
<organism evidence="2 3">
    <name type="scientific">Achaetomium macrosporum</name>
    <dbReference type="NCBI Taxonomy" id="79813"/>
    <lineage>
        <taxon>Eukaryota</taxon>
        <taxon>Fungi</taxon>
        <taxon>Dikarya</taxon>
        <taxon>Ascomycota</taxon>
        <taxon>Pezizomycotina</taxon>
        <taxon>Sordariomycetes</taxon>
        <taxon>Sordariomycetidae</taxon>
        <taxon>Sordariales</taxon>
        <taxon>Chaetomiaceae</taxon>
        <taxon>Achaetomium</taxon>
    </lineage>
</organism>
<feature type="compositionally biased region" description="Basic and acidic residues" evidence="1">
    <location>
        <begin position="289"/>
        <end position="304"/>
    </location>
</feature>
<evidence type="ECO:0000313" key="2">
    <source>
        <dbReference type="EMBL" id="KAK4239495.1"/>
    </source>
</evidence>
<sequence>MDIRDDPSTTTTTTDYDSGDSAGVQYVYEGQSRAEKKETKGRCPGGKRSPRARARAAKCTCGAAPADGDAETTVFEEDTDIEDERGLQRHPTRPRQPSGSGGVSGCHGCHGKRDDKADRKKSIEKKVRGVWVPYIEEYPDGPPRAAIFLKEHKIPRRSSASDAKHVRDLGGGSLSSGSRGRSPTGKRLPPRQPRRPSKDSSKRSEQQSRHLDPYEMHRDKFSDHDNRSLQSDSDDPYPAVNRSRYNAGPDLTSTVARSSAWNESPQPKYSSSWPLNAGLRIPQRRAARPQHEYDCEAESEGHEDFPEDDTTFDERHLRNHTRPPALHERDRDRERDARYRVSSPTQRGHERPSPRQQPRRQIIASSASMATVDQGRRSVAPSTVCEVWRGHAEDWESPYVSAADDDFDDSEIEEPIRLLSMDGLPPRTSSPHLLPPRGERRGDFGFQSLTRSPPRYHQHHPSVYMRGFSPGLFATSGISRNHTWGDDGADGAPLLLDGPRALTTEPDAMTDEEGDNTRPLSRASHWSKRHRDGPPPVPPAATRGAARGRPFTHPLALPRSRAVSPVFSTRETTEGFLSPKPTRAVRFDFGAWGCDHASRGSLALGLL</sequence>
<feature type="region of interest" description="Disordered" evidence="1">
    <location>
        <begin position="421"/>
        <end position="458"/>
    </location>
</feature>
<dbReference type="AlphaFoldDB" id="A0AAN7HEZ8"/>
<reference evidence="2" key="2">
    <citation type="submission" date="2023-05" db="EMBL/GenBank/DDBJ databases">
        <authorList>
            <consortium name="Lawrence Berkeley National Laboratory"/>
            <person name="Steindorff A."/>
            <person name="Hensen N."/>
            <person name="Bonometti L."/>
            <person name="Westerberg I."/>
            <person name="Brannstrom I.O."/>
            <person name="Guillou S."/>
            <person name="Cros-Aarteil S."/>
            <person name="Calhoun S."/>
            <person name="Haridas S."/>
            <person name="Kuo A."/>
            <person name="Mondo S."/>
            <person name="Pangilinan J."/>
            <person name="Riley R."/>
            <person name="Labutti K."/>
            <person name="Andreopoulos B."/>
            <person name="Lipzen A."/>
            <person name="Chen C."/>
            <person name="Yanf M."/>
            <person name="Daum C."/>
            <person name="Ng V."/>
            <person name="Clum A."/>
            <person name="Ohm R."/>
            <person name="Martin F."/>
            <person name="Silar P."/>
            <person name="Natvig D."/>
            <person name="Lalanne C."/>
            <person name="Gautier V."/>
            <person name="Ament-Velasquez S.L."/>
            <person name="Kruys A."/>
            <person name="Hutchinson M.I."/>
            <person name="Powell A.J."/>
            <person name="Barry K."/>
            <person name="Miller A.N."/>
            <person name="Grigoriev I.V."/>
            <person name="Debuchy R."/>
            <person name="Gladieux P."/>
            <person name="Thoren M.H."/>
            <person name="Johannesson H."/>
        </authorList>
    </citation>
    <scope>NUCLEOTIDE SEQUENCE</scope>
    <source>
        <strain evidence="2">CBS 532.94</strain>
    </source>
</reference>
<reference evidence="2" key="1">
    <citation type="journal article" date="2023" name="Mol. Phylogenet. Evol.">
        <title>Genome-scale phylogeny and comparative genomics of the fungal order Sordariales.</title>
        <authorList>
            <person name="Hensen N."/>
            <person name="Bonometti L."/>
            <person name="Westerberg I."/>
            <person name="Brannstrom I.O."/>
            <person name="Guillou S."/>
            <person name="Cros-Aarteil S."/>
            <person name="Calhoun S."/>
            <person name="Haridas S."/>
            <person name="Kuo A."/>
            <person name="Mondo S."/>
            <person name="Pangilinan J."/>
            <person name="Riley R."/>
            <person name="LaButti K."/>
            <person name="Andreopoulos B."/>
            <person name="Lipzen A."/>
            <person name="Chen C."/>
            <person name="Yan M."/>
            <person name="Daum C."/>
            <person name="Ng V."/>
            <person name="Clum A."/>
            <person name="Steindorff A."/>
            <person name="Ohm R.A."/>
            <person name="Martin F."/>
            <person name="Silar P."/>
            <person name="Natvig D.O."/>
            <person name="Lalanne C."/>
            <person name="Gautier V."/>
            <person name="Ament-Velasquez S.L."/>
            <person name="Kruys A."/>
            <person name="Hutchinson M.I."/>
            <person name="Powell A.J."/>
            <person name="Barry K."/>
            <person name="Miller A.N."/>
            <person name="Grigoriev I.V."/>
            <person name="Debuchy R."/>
            <person name="Gladieux P."/>
            <person name="Hiltunen Thoren M."/>
            <person name="Johannesson H."/>
        </authorList>
    </citation>
    <scope>NUCLEOTIDE SEQUENCE</scope>
    <source>
        <strain evidence="2">CBS 532.94</strain>
    </source>
</reference>
<feature type="region of interest" description="Disordered" evidence="1">
    <location>
        <begin position="155"/>
        <end position="361"/>
    </location>
</feature>
<dbReference type="Proteomes" id="UP001303760">
    <property type="component" value="Unassembled WGS sequence"/>
</dbReference>
<feature type="region of interest" description="Disordered" evidence="1">
    <location>
        <begin position="1"/>
        <end position="142"/>
    </location>
</feature>
<accession>A0AAN7HEZ8</accession>
<comment type="caution">
    <text evidence="2">The sequence shown here is derived from an EMBL/GenBank/DDBJ whole genome shotgun (WGS) entry which is preliminary data.</text>
</comment>
<evidence type="ECO:0000313" key="3">
    <source>
        <dbReference type="Proteomes" id="UP001303760"/>
    </source>
</evidence>
<feature type="region of interest" description="Disordered" evidence="1">
    <location>
        <begin position="484"/>
        <end position="557"/>
    </location>
</feature>
<feature type="compositionally biased region" description="Acidic residues" evidence="1">
    <location>
        <begin position="68"/>
        <end position="83"/>
    </location>
</feature>
<protein>
    <submittedName>
        <fullName evidence="2">Uncharacterized protein</fullName>
    </submittedName>
</protein>
<proteinExistence type="predicted"/>
<feature type="compositionally biased region" description="Basic and acidic residues" evidence="1">
    <location>
        <begin position="32"/>
        <end position="41"/>
    </location>
</feature>
<feature type="compositionally biased region" description="Polar residues" evidence="1">
    <location>
        <begin position="251"/>
        <end position="274"/>
    </location>
</feature>
<name>A0AAN7HEZ8_9PEZI</name>
<feature type="compositionally biased region" description="Low complexity" evidence="1">
    <location>
        <begin position="490"/>
        <end position="499"/>
    </location>
</feature>
<evidence type="ECO:0000256" key="1">
    <source>
        <dbReference type="SAM" id="MobiDB-lite"/>
    </source>
</evidence>
<feature type="compositionally biased region" description="Low complexity" evidence="1">
    <location>
        <begin position="540"/>
        <end position="549"/>
    </location>
</feature>
<feature type="compositionally biased region" description="Low complexity" evidence="1">
    <location>
        <begin position="8"/>
        <end position="21"/>
    </location>
</feature>
<gene>
    <name evidence="2" type="ORF">C8A03DRAFT_32446</name>
</gene>